<dbReference type="RefSeq" id="WP_355083866.1">
    <property type="nucleotide sequence ID" value="NZ_JBEXKW010000005.1"/>
</dbReference>
<dbReference type="InterPro" id="IPR004255">
    <property type="entry name" value="O-acyltransferase_WSD1_N"/>
</dbReference>
<name>A0ABV3FWD8_9NOCA</name>
<evidence type="ECO:0000313" key="2">
    <source>
        <dbReference type="EMBL" id="MEV0709580.1"/>
    </source>
</evidence>
<gene>
    <name evidence="2" type="ORF">AB0I48_18620</name>
</gene>
<protein>
    <submittedName>
        <fullName evidence="2">Wax ester/triacylglycerol synthase domain-containing protein</fullName>
    </submittedName>
</protein>
<evidence type="ECO:0000313" key="3">
    <source>
        <dbReference type="Proteomes" id="UP001551695"/>
    </source>
</evidence>
<dbReference type="Pfam" id="PF03007">
    <property type="entry name" value="WS_DGAT_cat"/>
    <property type="match status" value="1"/>
</dbReference>
<dbReference type="SUPFAM" id="SSF52777">
    <property type="entry name" value="CoA-dependent acyltransferases"/>
    <property type="match status" value="2"/>
</dbReference>
<dbReference type="Proteomes" id="UP001551695">
    <property type="component" value="Unassembled WGS sequence"/>
</dbReference>
<dbReference type="InterPro" id="IPR023213">
    <property type="entry name" value="CAT-like_dom_sf"/>
</dbReference>
<dbReference type="EMBL" id="JBFAKC010000007">
    <property type="protein sequence ID" value="MEV0709580.1"/>
    <property type="molecule type" value="Genomic_DNA"/>
</dbReference>
<sequence length="432" mass="47190">MNSSVTETTTSAGTAELARPDLTYLHLDTKSSPMHWAMVLELSTEGAHLTVDEVRARVRERHGLFDIFRLGVRHGRWRKPQVVLAENLDVDRHLAHAEYTDAADLRQRMAALLETHLPRPDPLWHITLFTPGAAGAQFVLLRVHHSLSDGIAGAAFAALLADGTSEDLSEFERFATSPRYRIDAIDPEVLKASKAAFGAQWKAGSEGRGWPKLTKSGRREVALYSTSTRTLRRTAKKHGATVQEFVLAAIGRTLSLSPPATKNVQAETIRVTLPVTHDTAFRHTGNAVLVSLLNLRGNEADLARQIERCRSELTTIEAERPELALAATENTPQLPWAAQRAIANASMARMSPDIHIGINPGFSRVRSVLGKGITELTALSPLVGYSFSVTSLILGNTTSFGIVTDPAALPEGYASVFVEQFERVLHEAAHTQ</sequence>
<comment type="caution">
    <text evidence="2">The sequence shown here is derived from an EMBL/GenBank/DDBJ whole genome shotgun (WGS) entry which is preliminary data.</text>
</comment>
<proteinExistence type="predicted"/>
<keyword evidence="3" id="KW-1185">Reference proteome</keyword>
<accession>A0ABV3FWD8</accession>
<organism evidence="2 3">
    <name type="scientific">Nocardia aurea</name>
    <dbReference type="NCBI Taxonomy" id="2144174"/>
    <lineage>
        <taxon>Bacteria</taxon>
        <taxon>Bacillati</taxon>
        <taxon>Actinomycetota</taxon>
        <taxon>Actinomycetes</taxon>
        <taxon>Mycobacteriales</taxon>
        <taxon>Nocardiaceae</taxon>
        <taxon>Nocardia</taxon>
    </lineage>
</organism>
<evidence type="ECO:0000259" key="1">
    <source>
        <dbReference type="Pfam" id="PF03007"/>
    </source>
</evidence>
<reference evidence="2 3" key="1">
    <citation type="submission" date="2024-06" db="EMBL/GenBank/DDBJ databases">
        <title>The Natural Products Discovery Center: Release of the First 8490 Sequenced Strains for Exploring Actinobacteria Biosynthetic Diversity.</title>
        <authorList>
            <person name="Kalkreuter E."/>
            <person name="Kautsar S.A."/>
            <person name="Yang D."/>
            <person name="Bader C.D."/>
            <person name="Teijaro C.N."/>
            <person name="Fluegel L."/>
            <person name="Davis C.M."/>
            <person name="Simpson J.R."/>
            <person name="Lauterbach L."/>
            <person name="Steele A.D."/>
            <person name="Gui C."/>
            <person name="Meng S."/>
            <person name="Li G."/>
            <person name="Viehrig K."/>
            <person name="Ye F."/>
            <person name="Su P."/>
            <person name="Kiefer A.F."/>
            <person name="Nichols A."/>
            <person name="Cepeda A.J."/>
            <person name="Yan W."/>
            <person name="Fan B."/>
            <person name="Jiang Y."/>
            <person name="Adhikari A."/>
            <person name="Zheng C.-J."/>
            <person name="Schuster L."/>
            <person name="Cowan T.M."/>
            <person name="Smanski M.J."/>
            <person name="Chevrette M.G."/>
            <person name="De Carvalho L.P.S."/>
            <person name="Shen B."/>
        </authorList>
    </citation>
    <scope>NUCLEOTIDE SEQUENCE [LARGE SCALE GENOMIC DNA]</scope>
    <source>
        <strain evidence="2 3">NPDC050403</strain>
    </source>
</reference>
<dbReference type="Gene3D" id="3.30.559.10">
    <property type="entry name" value="Chloramphenicol acetyltransferase-like domain"/>
    <property type="match status" value="1"/>
</dbReference>
<feature type="domain" description="O-acyltransferase WSD1-like N-terminal" evidence="1">
    <location>
        <begin position="19"/>
        <end position="173"/>
    </location>
</feature>